<accession>A0A075LND6</accession>
<name>A0A075LND6_9BACI</name>
<dbReference type="NCBIfam" id="NF010190">
    <property type="entry name" value="PRK13669.1"/>
    <property type="match status" value="1"/>
</dbReference>
<reference evidence="3 5" key="2">
    <citation type="submission" date="2016-10" db="EMBL/GenBank/DDBJ databases">
        <authorList>
            <person name="Varghese N."/>
            <person name="Submissions S."/>
        </authorList>
    </citation>
    <scope>NUCLEOTIDE SEQUENCE [LARGE SCALE GENOMIC DNA]</scope>
    <source>
        <strain evidence="3 5">DSM 21619</strain>
    </source>
</reference>
<evidence type="ECO:0000313" key="4">
    <source>
        <dbReference type="Proteomes" id="UP000027980"/>
    </source>
</evidence>
<evidence type="ECO:0000313" key="2">
    <source>
        <dbReference type="EMBL" id="AIF68225.1"/>
    </source>
</evidence>
<evidence type="ECO:0000313" key="5">
    <source>
        <dbReference type="Proteomes" id="UP000199735"/>
    </source>
</evidence>
<protein>
    <recommendedName>
        <fullName evidence="1">UPF0349 protein GZ22_17360</fullName>
    </recommendedName>
</protein>
<dbReference type="OrthoDB" id="1684419at2"/>
<accession>A0AAX2EEM8</accession>
<proteinExistence type="inferred from homology"/>
<dbReference type="HOGENOM" id="CLU_182025_0_0_9"/>
<comment type="similarity">
    <text evidence="1">Belongs to the UPF0349 family.</text>
</comment>
<dbReference type="Proteomes" id="UP000199735">
    <property type="component" value="Unassembled WGS sequence"/>
</dbReference>
<reference evidence="2 4" key="1">
    <citation type="submission" date="2014-07" db="EMBL/GenBank/DDBJ databases">
        <title>Complete genome sequence of a moderately halophilic bacterium Terribacillus aidingensis MP602, isolated from Cryptomeria fortunei in Tianmu mountain in China.</title>
        <authorList>
            <person name="Wang Y."/>
            <person name="Lu P."/>
            <person name="Zhang L."/>
        </authorList>
    </citation>
    <scope>NUCLEOTIDE SEQUENCE [LARGE SCALE GENOMIC DNA]</scope>
    <source>
        <strain evidence="2 4">MP602</strain>
    </source>
</reference>
<dbReference type="KEGG" id="tap:GZ22_17360"/>
<dbReference type="Pfam" id="PF07293">
    <property type="entry name" value="DUF1450"/>
    <property type="match status" value="1"/>
</dbReference>
<organism evidence="2 4">
    <name type="scientific">Terribacillus saccharophilus</name>
    <dbReference type="NCBI Taxonomy" id="361277"/>
    <lineage>
        <taxon>Bacteria</taxon>
        <taxon>Bacillati</taxon>
        <taxon>Bacillota</taxon>
        <taxon>Bacilli</taxon>
        <taxon>Bacillales</taxon>
        <taxon>Bacillaceae</taxon>
        <taxon>Terribacillus</taxon>
    </lineage>
</organism>
<sequence length="78" mass="8548">MNPIIEFCVNNLASGSQAAFEKLDSDPGLDVIEYGCTSFCGICAQHMFALVNGEPVTAETPDELVENVYKFIEENPLF</sequence>
<evidence type="ECO:0000256" key="1">
    <source>
        <dbReference type="HAMAP-Rule" id="MF_01542"/>
    </source>
</evidence>
<dbReference type="Proteomes" id="UP000027980">
    <property type="component" value="Chromosome"/>
</dbReference>
<dbReference type="GeneID" id="34221762"/>
<dbReference type="AlphaFoldDB" id="A0A075LND6"/>
<gene>
    <name evidence="2" type="ORF">GZ22_17360</name>
    <name evidence="3" type="ORF">SAMN04489762_1590</name>
</gene>
<dbReference type="HAMAP" id="MF_01542">
    <property type="entry name" value="UPF0349"/>
    <property type="match status" value="1"/>
</dbReference>
<evidence type="ECO:0000313" key="3">
    <source>
        <dbReference type="EMBL" id="SEN16112.1"/>
    </source>
</evidence>
<dbReference type="InterPro" id="IPR009910">
    <property type="entry name" value="DUF1450"/>
</dbReference>
<dbReference type="EMBL" id="CP008876">
    <property type="protein sequence ID" value="AIF68225.1"/>
    <property type="molecule type" value="Genomic_DNA"/>
</dbReference>
<dbReference type="InterPro" id="IPR022916">
    <property type="entry name" value="UPF0349"/>
</dbReference>
<dbReference type="RefSeq" id="WP_038564957.1">
    <property type="nucleotide sequence ID" value="NZ_CP008876.1"/>
</dbReference>
<dbReference type="EMBL" id="FOCD01000002">
    <property type="protein sequence ID" value="SEN16112.1"/>
    <property type="molecule type" value="Genomic_DNA"/>
</dbReference>